<dbReference type="SUPFAM" id="SSF81383">
    <property type="entry name" value="F-box domain"/>
    <property type="match status" value="1"/>
</dbReference>
<name>A0A9D4SPL2_RHISA</name>
<gene>
    <name evidence="2" type="ORF">HPB52_019919</name>
</gene>
<dbReference type="VEuPathDB" id="VectorBase:RSAN_055493"/>
<dbReference type="AlphaFoldDB" id="A0A9D4SPL2"/>
<feature type="domain" description="F-box" evidence="1">
    <location>
        <begin position="13"/>
        <end position="61"/>
    </location>
</feature>
<dbReference type="PANTHER" id="PTHR13252">
    <property type="entry name" value="F-BOX ONLY PROTEIN 28"/>
    <property type="match status" value="1"/>
</dbReference>
<organism evidence="2 3">
    <name type="scientific">Rhipicephalus sanguineus</name>
    <name type="common">Brown dog tick</name>
    <name type="synonym">Ixodes sanguineus</name>
    <dbReference type="NCBI Taxonomy" id="34632"/>
    <lineage>
        <taxon>Eukaryota</taxon>
        <taxon>Metazoa</taxon>
        <taxon>Ecdysozoa</taxon>
        <taxon>Arthropoda</taxon>
        <taxon>Chelicerata</taxon>
        <taxon>Arachnida</taxon>
        <taxon>Acari</taxon>
        <taxon>Parasitiformes</taxon>
        <taxon>Ixodida</taxon>
        <taxon>Ixodoidea</taxon>
        <taxon>Ixodidae</taxon>
        <taxon>Rhipicephalinae</taxon>
        <taxon>Rhipicephalus</taxon>
        <taxon>Rhipicephalus</taxon>
    </lineage>
</organism>
<accession>A0A9D4SPL2</accession>
<dbReference type="GO" id="GO:0003713">
    <property type="term" value="F:transcription coactivator activity"/>
    <property type="evidence" value="ECO:0007669"/>
    <property type="project" value="TreeGrafter"/>
</dbReference>
<dbReference type="InterPro" id="IPR039719">
    <property type="entry name" value="FBXO28"/>
</dbReference>
<evidence type="ECO:0000313" key="3">
    <source>
        <dbReference type="Proteomes" id="UP000821837"/>
    </source>
</evidence>
<dbReference type="InterPro" id="IPR036047">
    <property type="entry name" value="F-box-like_dom_sf"/>
</dbReference>
<comment type="caution">
    <text evidence="2">The sequence shown here is derived from an EMBL/GenBank/DDBJ whole genome shotgun (WGS) entry which is preliminary data.</text>
</comment>
<proteinExistence type="predicted"/>
<reference evidence="2" key="2">
    <citation type="submission" date="2021-09" db="EMBL/GenBank/DDBJ databases">
        <authorList>
            <person name="Jia N."/>
            <person name="Wang J."/>
            <person name="Shi W."/>
            <person name="Du L."/>
            <person name="Sun Y."/>
            <person name="Zhan W."/>
            <person name="Jiang J."/>
            <person name="Wang Q."/>
            <person name="Zhang B."/>
            <person name="Ji P."/>
            <person name="Sakyi L.B."/>
            <person name="Cui X."/>
            <person name="Yuan T."/>
            <person name="Jiang B."/>
            <person name="Yang W."/>
            <person name="Lam T.T.-Y."/>
            <person name="Chang Q."/>
            <person name="Ding S."/>
            <person name="Wang X."/>
            <person name="Zhu J."/>
            <person name="Ruan X."/>
            <person name="Zhao L."/>
            <person name="Wei J."/>
            <person name="Que T."/>
            <person name="Du C."/>
            <person name="Cheng J."/>
            <person name="Dai P."/>
            <person name="Han X."/>
            <person name="Huang E."/>
            <person name="Gao Y."/>
            <person name="Liu J."/>
            <person name="Shao H."/>
            <person name="Ye R."/>
            <person name="Li L."/>
            <person name="Wei W."/>
            <person name="Wang X."/>
            <person name="Wang C."/>
            <person name="Huo Q."/>
            <person name="Li W."/>
            <person name="Guo W."/>
            <person name="Chen H."/>
            <person name="Chen S."/>
            <person name="Zhou L."/>
            <person name="Zhou L."/>
            <person name="Ni X."/>
            <person name="Tian J."/>
            <person name="Zhou Y."/>
            <person name="Sheng Y."/>
            <person name="Liu T."/>
            <person name="Pan Y."/>
            <person name="Xia L."/>
            <person name="Li J."/>
            <person name="Zhao F."/>
            <person name="Cao W."/>
        </authorList>
    </citation>
    <scope>NUCLEOTIDE SEQUENCE</scope>
    <source>
        <strain evidence="2">Rsan-2018</strain>
        <tissue evidence="2">Larvae</tissue>
    </source>
</reference>
<dbReference type="PANTHER" id="PTHR13252:SF1">
    <property type="entry name" value="DAMPENED, ISOFORM A"/>
    <property type="match status" value="1"/>
</dbReference>
<protein>
    <recommendedName>
        <fullName evidence="1">F-box domain-containing protein</fullName>
    </recommendedName>
</protein>
<dbReference type="Pfam" id="PF00646">
    <property type="entry name" value="F-box"/>
    <property type="match status" value="1"/>
</dbReference>
<sequence>MENPGRDSEEPGEVGLLEMPYKVIAKILQYTNLSTIRAVSMVCRQLNGAARALLNSEFLRLQSLVPNRLQAIDAQLPGGEESTDWENPLFEEMHGLLRDLTISRTRGPIWPGNNGRLAMKARQDSYYRKLQTMTRRLDPVQQKLNSCKKELHYWCFKSPDVPACIKTTLLGDGPARGSPINIQEASTTSFGLLYEGLEMPAPTCSGTPSENTS</sequence>
<keyword evidence="3" id="KW-1185">Reference proteome</keyword>
<dbReference type="EMBL" id="JABSTV010001255">
    <property type="protein sequence ID" value="KAH7936199.1"/>
    <property type="molecule type" value="Genomic_DNA"/>
</dbReference>
<reference evidence="2" key="1">
    <citation type="journal article" date="2020" name="Cell">
        <title>Large-Scale Comparative Analyses of Tick Genomes Elucidate Their Genetic Diversity and Vector Capacities.</title>
        <authorList>
            <consortium name="Tick Genome and Microbiome Consortium (TIGMIC)"/>
            <person name="Jia N."/>
            <person name="Wang J."/>
            <person name="Shi W."/>
            <person name="Du L."/>
            <person name="Sun Y."/>
            <person name="Zhan W."/>
            <person name="Jiang J.F."/>
            <person name="Wang Q."/>
            <person name="Zhang B."/>
            <person name="Ji P."/>
            <person name="Bell-Sakyi L."/>
            <person name="Cui X.M."/>
            <person name="Yuan T.T."/>
            <person name="Jiang B.G."/>
            <person name="Yang W.F."/>
            <person name="Lam T.T."/>
            <person name="Chang Q.C."/>
            <person name="Ding S.J."/>
            <person name="Wang X.J."/>
            <person name="Zhu J.G."/>
            <person name="Ruan X.D."/>
            <person name="Zhao L."/>
            <person name="Wei J.T."/>
            <person name="Ye R.Z."/>
            <person name="Que T.C."/>
            <person name="Du C.H."/>
            <person name="Zhou Y.H."/>
            <person name="Cheng J.X."/>
            <person name="Dai P.F."/>
            <person name="Guo W.B."/>
            <person name="Han X.H."/>
            <person name="Huang E.J."/>
            <person name="Li L.F."/>
            <person name="Wei W."/>
            <person name="Gao Y.C."/>
            <person name="Liu J.Z."/>
            <person name="Shao H.Z."/>
            <person name="Wang X."/>
            <person name="Wang C.C."/>
            <person name="Yang T.C."/>
            <person name="Huo Q.B."/>
            <person name="Li W."/>
            <person name="Chen H.Y."/>
            <person name="Chen S.E."/>
            <person name="Zhou L.G."/>
            <person name="Ni X.B."/>
            <person name="Tian J.H."/>
            <person name="Sheng Y."/>
            <person name="Liu T."/>
            <person name="Pan Y.S."/>
            <person name="Xia L.Y."/>
            <person name="Li J."/>
            <person name="Zhao F."/>
            <person name="Cao W.C."/>
        </authorList>
    </citation>
    <scope>NUCLEOTIDE SEQUENCE</scope>
    <source>
        <strain evidence="2">Rsan-2018</strain>
    </source>
</reference>
<evidence type="ECO:0000313" key="2">
    <source>
        <dbReference type="EMBL" id="KAH7936199.1"/>
    </source>
</evidence>
<dbReference type="PROSITE" id="PS50181">
    <property type="entry name" value="FBOX"/>
    <property type="match status" value="1"/>
</dbReference>
<evidence type="ECO:0000259" key="1">
    <source>
        <dbReference type="PROSITE" id="PS50181"/>
    </source>
</evidence>
<dbReference type="GO" id="GO:0005634">
    <property type="term" value="C:nucleus"/>
    <property type="evidence" value="ECO:0007669"/>
    <property type="project" value="TreeGrafter"/>
</dbReference>
<dbReference type="Proteomes" id="UP000821837">
    <property type="component" value="Unassembled WGS sequence"/>
</dbReference>
<dbReference type="InterPro" id="IPR001810">
    <property type="entry name" value="F-box_dom"/>
</dbReference>